<feature type="compositionally biased region" description="Basic and acidic residues" evidence="1">
    <location>
        <begin position="58"/>
        <end position="74"/>
    </location>
</feature>
<name>A0A195AY96_9HYME</name>
<evidence type="ECO:0000313" key="2">
    <source>
        <dbReference type="EMBL" id="KYM77176.1"/>
    </source>
</evidence>
<evidence type="ECO:0000313" key="3">
    <source>
        <dbReference type="Proteomes" id="UP000078540"/>
    </source>
</evidence>
<feature type="region of interest" description="Disordered" evidence="1">
    <location>
        <begin position="131"/>
        <end position="164"/>
    </location>
</feature>
<feature type="region of interest" description="Disordered" evidence="1">
    <location>
        <begin position="1"/>
        <end position="83"/>
    </location>
</feature>
<dbReference type="Proteomes" id="UP000078540">
    <property type="component" value="Unassembled WGS sequence"/>
</dbReference>
<reference evidence="2 3" key="1">
    <citation type="submission" date="2015-09" db="EMBL/GenBank/DDBJ databases">
        <title>Atta colombica WGS genome.</title>
        <authorList>
            <person name="Nygaard S."/>
            <person name="Hu H."/>
            <person name="Boomsma J."/>
            <person name="Zhang G."/>
        </authorList>
    </citation>
    <scope>NUCLEOTIDE SEQUENCE [LARGE SCALE GENOMIC DNA]</scope>
    <source>
        <strain evidence="2">Treedump-2</strain>
        <tissue evidence="2">Whole body</tissue>
    </source>
</reference>
<evidence type="ECO:0000256" key="1">
    <source>
        <dbReference type="SAM" id="MobiDB-lite"/>
    </source>
</evidence>
<feature type="compositionally biased region" description="Basic and acidic residues" evidence="1">
    <location>
        <begin position="1"/>
        <end position="31"/>
    </location>
</feature>
<organism evidence="2 3">
    <name type="scientific">Atta colombica</name>
    <dbReference type="NCBI Taxonomy" id="520822"/>
    <lineage>
        <taxon>Eukaryota</taxon>
        <taxon>Metazoa</taxon>
        <taxon>Ecdysozoa</taxon>
        <taxon>Arthropoda</taxon>
        <taxon>Hexapoda</taxon>
        <taxon>Insecta</taxon>
        <taxon>Pterygota</taxon>
        <taxon>Neoptera</taxon>
        <taxon>Endopterygota</taxon>
        <taxon>Hymenoptera</taxon>
        <taxon>Apocrita</taxon>
        <taxon>Aculeata</taxon>
        <taxon>Formicoidea</taxon>
        <taxon>Formicidae</taxon>
        <taxon>Myrmicinae</taxon>
        <taxon>Atta</taxon>
    </lineage>
</organism>
<dbReference type="AlphaFoldDB" id="A0A195AY96"/>
<dbReference type="EMBL" id="KQ976703">
    <property type="protein sequence ID" value="KYM77176.1"/>
    <property type="molecule type" value="Genomic_DNA"/>
</dbReference>
<protein>
    <submittedName>
        <fullName evidence="2">Uncharacterized protein</fullName>
    </submittedName>
</protein>
<keyword evidence="3" id="KW-1185">Reference proteome</keyword>
<proteinExistence type="predicted"/>
<feature type="region of interest" description="Disordered" evidence="1">
    <location>
        <begin position="175"/>
        <end position="194"/>
    </location>
</feature>
<gene>
    <name evidence="2" type="ORF">ALC53_12471</name>
</gene>
<accession>A0A195AY96</accession>
<sequence length="194" mass="21294">MEIERRKGMESTSEKEYEDARDGERVADPTRTKRAVGEGSDAPIRTGMETRGGTTSNECERRSREYDTGKAGGRERRRASACTAEGARRPHMCSETNVRSECRLLPIIRCRGVPLCARGWSADSVPRFYAARQPGLKPSENPGLRPESRERTSPSSAARPTKRIVCIRGAAERVAAGHSPPINEGEARAAPPVF</sequence>